<comment type="caution">
    <text evidence="2">The sequence shown here is derived from an EMBL/GenBank/DDBJ whole genome shotgun (WGS) entry which is preliminary data.</text>
</comment>
<accession>A0A2J0LG73</accession>
<evidence type="ECO:0000256" key="1">
    <source>
        <dbReference type="SAM" id="SignalP"/>
    </source>
</evidence>
<feature type="signal peptide" evidence="1">
    <location>
        <begin position="1"/>
        <end position="22"/>
    </location>
</feature>
<reference evidence="2 3" key="1">
    <citation type="submission" date="2017-09" db="EMBL/GenBank/DDBJ databases">
        <title>Depth-based differentiation of microbial function through sediment-hosted aquifers and enrichment of novel symbionts in the deep terrestrial subsurface.</title>
        <authorList>
            <person name="Probst A.J."/>
            <person name="Ladd B."/>
            <person name="Jarett J.K."/>
            <person name="Geller-Mcgrath D.E."/>
            <person name="Sieber C.M."/>
            <person name="Emerson J.B."/>
            <person name="Anantharaman K."/>
            <person name="Thomas B.C."/>
            <person name="Malmstrom R."/>
            <person name="Stieglmeier M."/>
            <person name="Klingl A."/>
            <person name="Woyke T."/>
            <person name="Ryan C.M."/>
            <person name="Banfield J.F."/>
        </authorList>
    </citation>
    <scope>NUCLEOTIDE SEQUENCE [LARGE SCALE GENOMIC DNA]</scope>
    <source>
        <strain evidence="2">CG12_big_fil_rev_8_21_14_0_65_43_15</strain>
    </source>
</reference>
<evidence type="ECO:0000313" key="3">
    <source>
        <dbReference type="Proteomes" id="UP000231267"/>
    </source>
</evidence>
<sequence>MKNITKTILLIFIITSIMCLDAQTSFAKRAIIPTRGKVNSFGTYSFAGKLDFDIKNAGEQEIGKIVIEGTYNGEYPWIMRIYTDNTNYTGIAGSVKPQSNQGLISTDGRFSIPLMIDIPTMNAVGYKTIPDISQPEYKTYRPDKLNKAGAYTDCIIMGIDPRNEAWVSGSNGILFDSDDNTIGDMTAQTPITIKFRGRFDERAVATNYTANLYVEIITCP</sequence>
<protein>
    <submittedName>
        <fullName evidence="2">Uncharacterized protein</fullName>
    </submittedName>
</protein>
<feature type="chain" id="PRO_5014346996" evidence="1">
    <location>
        <begin position="23"/>
        <end position="220"/>
    </location>
</feature>
<dbReference type="EMBL" id="PFGP01000139">
    <property type="protein sequence ID" value="PIW65854.1"/>
    <property type="molecule type" value="Genomic_DNA"/>
</dbReference>
<keyword evidence="1" id="KW-0732">Signal</keyword>
<proteinExistence type="predicted"/>
<gene>
    <name evidence="2" type="ORF">COW11_06375</name>
</gene>
<evidence type="ECO:0000313" key="2">
    <source>
        <dbReference type="EMBL" id="PIW65854.1"/>
    </source>
</evidence>
<name>A0A2J0LG73_9BACT</name>
<organism evidence="2 3">
    <name type="scientific">Candidatus Taenaricola geysiri</name>
    <dbReference type="NCBI Taxonomy" id="1974752"/>
    <lineage>
        <taxon>Bacteria</taxon>
        <taxon>Pseudomonadati</taxon>
        <taxon>Candidatus Omnitrophota</taxon>
        <taxon>Candidatus Taenaricola</taxon>
    </lineage>
</organism>
<dbReference type="Proteomes" id="UP000231267">
    <property type="component" value="Unassembled WGS sequence"/>
</dbReference>
<dbReference type="AlphaFoldDB" id="A0A2J0LG73"/>